<dbReference type="Proteomes" id="UP000773614">
    <property type="component" value="Unassembled WGS sequence"/>
</dbReference>
<gene>
    <name evidence="2" type="ORF">E4O86_20510</name>
</gene>
<keyword evidence="3" id="KW-1185">Reference proteome</keyword>
<protein>
    <submittedName>
        <fullName evidence="2">VOC family protein</fullName>
    </submittedName>
</protein>
<proteinExistence type="predicted"/>
<comment type="caution">
    <text evidence="2">The sequence shown here is derived from an EMBL/GenBank/DDBJ whole genome shotgun (WGS) entry which is preliminary data.</text>
</comment>
<evidence type="ECO:0000259" key="1">
    <source>
        <dbReference type="Pfam" id="PF13468"/>
    </source>
</evidence>
<name>A0A964WVC6_9HYPH</name>
<dbReference type="PANTHER" id="PTHR40265:SF1">
    <property type="entry name" value="GLYOXALASE-LIKE DOMAIN-CONTAINING PROTEIN"/>
    <property type="match status" value="1"/>
</dbReference>
<dbReference type="AlphaFoldDB" id="A0A964WVC6"/>
<dbReference type="SUPFAM" id="SSF54593">
    <property type="entry name" value="Glyoxalase/Bleomycin resistance protein/Dihydroxybiphenyl dioxygenase"/>
    <property type="match status" value="1"/>
</dbReference>
<feature type="domain" description="Glyoxalase-like" evidence="1">
    <location>
        <begin position="4"/>
        <end position="189"/>
    </location>
</feature>
<dbReference type="Gene3D" id="3.10.180.10">
    <property type="entry name" value="2,3-Dihydroxybiphenyl 1,2-Dioxygenase, domain 1"/>
    <property type="match status" value="1"/>
</dbReference>
<dbReference type="InterPro" id="IPR025870">
    <property type="entry name" value="Glyoxalase-like_dom"/>
</dbReference>
<dbReference type="InterPro" id="IPR029068">
    <property type="entry name" value="Glyas_Bleomycin-R_OHBP_Dase"/>
</dbReference>
<dbReference type="RefSeq" id="WP_161142424.1">
    <property type="nucleotide sequence ID" value="NZ_SPKJ01000121.1"/>
</dbReference>
<evidence type="ECO:0000313" key="2">
    <source>
        <dbReference type="EMBL" id="MYZ50092.1"/>
    </source>
</evidence>
<accession>A0A964WVC6</accession>
<dbReference type="Pfam" id="PF13468">
    <property type="entry name" value="Glyoxalase_3"/>
    <property type="match status" value="1"/>
</dbReference>
<evidence type="ECO:0000313" key="3">
    <source>
        <dbReference type="Proteomes" id="UP000773614"/>
    </source>
</evidence>
<dbReference type="OrthoDB" id="9812467at2"/>
<dbReference type="EMBL" id="SPKJ01000121">
    <property type="protein sequence ID" value="MYZ50092.1"/>
    <property type="molecule type" value="Genomic_DNA"/>
</dbReference>
<reference evidence="2" key="1">
    <citation type="submission" date="2019-03" db="EMBL/GenBank/DDBJ databases">
        <title>Afifella sp. nov., isolated from activated sludge.</title>
        <authorList>
            <person name="Li Q."/>
            <person name="Liu Y."/>
        </authorList>
    </citation>
    <scope>NUCLEOTIDE SEQUENCE</scope>
    <source>
        <strain evidence="2">L72</strain>
    </source>
</reference>
<sequence>MHGIDHLVLPVATLAGARARLAALGFTVAPEARHPFGTGNCCVFFENRTYLEPVSVVDRESTEAAIAGRLFFVERVAGFAKRCGEGFAMLATRSVDAAADAARFAAAGIGVEPLFRFSRKAEQPDGSEREIGVVLAFAADPRAVDAAFFACQHLSADALWRPDYLAHPNGARGIVSAAAVAESPADFHILLEAATGCRELRVTSFEVEADLGGARVTIFTPIGYRARYGVEPPDPGRGLRLAAFEVEVSDLAGAARFAPPGSLRREEMIVVPAAPGLGAALAFRAGTDD</sequence>
<organism evidence="2 3">
    <name type="scientific">Propylenella binzhouense</name>
    <dbReference type="NCBI Taxonomy" id="2555902"/>
    <lineage>
        <taxon>Bacteria</taxon>
        <taxon>Pseudomonadati</taxon>
        <taxon>Pseudomonadota</taxon>
        <taxon>Alphaproteobacteria</taxon>
        <taxon>Hyphomicrobiales</taxon>
        <taxon>Propylenellaceae</taxon>
        <taxon>Propylenella</taxon>
    </lineage>
</organism>
<dbReference type="PANTHER" id="PTHR40265">
    <property type="entry name" value="BLL2707 PROTEIN"/>
    <property type="match status" value="1"/>
</dbReference>